<feature type="domain" description="AB hydrolase-1" evidence="1">
    <location>
        <begin position="12"/>
        <end position="221"/>
    </location>
</feature>
<dbReference type="RefSeq" id="WP_209338192.1">
    <property type="nucleotide sequence ID" value="NZ_JAGIQL010000005.1"/>
</dbReference>
<gene>
    <name evidence="2" type="ORF">JFN87_02690</name>
</gene>
<dbReference type="Pfam" id="PF12697">
    <property type="entry name" value="Abhydrolase_6"/>
    <property type="match status" value="1"/>
</dbReference>
<dbReference type="AlphaFoldDB" id="A0A940RTQ0"/>
<dbReference type="GO" id="GO:0016787">
    <property type="term" value="F:hydrolase activity"/>
    <property type="evidence" value="ECO:0007669"/>
    <property type="project" value="UniProtKB-KW"/>
</dbReference>
<dbReference type="PANTHER" id="PTHR37017:SF11">
    <property type="entry name" value="ESTERASE_LIPASE_THIOESTERASE DOMAIN-CONTAINING PROTEIN"/>
    <property type="match status" value="1"/>
</dbReference>
<accession>A0A940RTQ0</accession>
<dbReference type="InterPro" id="IPR029058">
    <property type="entry name" value="AB_hydrolase_fold"/>
</dbReference>
<dbReference type="EMBL" id="JAGIQL010000005">
    <property type="protein sequence ID" value="MBP0456411.1"/>
    <property type="molecule type" value="Genomic_DNA"/>
</dbReference>
<reference evidence="2" key="1">
    <citation type="submission" date="2021-03" db="EMBL/GenBank/DDBJ databases">
        <title>Whole genome sequence of Streptomyces bomunensis MMS17-BM035.</title>
        <authorList>
            <person name="Lee J.H."/>
        </authorList>
    </citation>
    <scope>NUCLEOTIDE SEQUENCE</scope>
    <source>
        <strain evidence="2">MMS17-BM035</strain>
    </source>
</reference>
<protein>
    <submittedName>
        <fullName evidence="2">Alpha/beta hydrolase</fullName>
    </submittedName>
</protein>
<evidence type="ECO:0000259" key="1">
    <source>
        <dbReference type="Pfam" id="PF12697"/>
    </source>
</evidence>
<name>A0A940RTQ0_9ACTN</name>
<proteinExistence type="predicted"/>
<evidence type="ECO:0000313" key="2">
    <source>
        <dbReference type="EMBL" id="MBP0456411.1"/>
    </source>
</evidence>
<dbReference type="Gene3D" id="3.40.50.1820">
    <property type="entry name" value="alpha/beta hydrolase"/>
    <property type="match status" value="1"/>
</dbReference>
<dbReference type="PANTHER" id="PTHR37017">
    <property type="entry name" value="AB HYDROLASE-1 DOMAIN-CONTAINING PROTEIN-RELATED"/>
    <property type="match status" value="1"/>
</dbReference>
<dbReference type="InterPro" id="IPR052897">
    <property type="entry name" value="Sec-Metab_Biosynth_Hydrolase"/>
</dbReference>
<sequence length="236" mass="25075">MSTNETAHMTPVVLAHGAWADGSSWSRVIRSLREHGVKATAAPLPLTSLADDVTALDRTLERVGTPALLVGHAYAGAVIGSVAPEKVSGLVHVAALAPDEGETVADVFYREPPHPEAPDLEPDGDGLVWLPEAAFGKASAQDAPPEEHAVLAAVQRPIAIGSITTAVGAPAWRTRPSWYFLAERDRMIPRAAQRFMADRMRASARSLDTDHAPLLTAAELVSDLILEAVHEIEAGR</sequence>
<dbReference type="Proteomes" id="UP000670475">
    <property type="component" value="Unassembled WGS sequence"/>
</dbReference>
<comment type="caution">
    <text evidence="2">The sequence shown here is derived from an EMBL/GenBank/DDBJ whole genome shotgun (WGS) entry which is preliminary data.</text>
</comment>
<dbReference type="InterPro" id="IPR000073">
    <property type="entry name" value="AB_hydrolase_1"/>
</dbReference>
<keyword evidence="2" id="KW-0378">Hydrolase</keyword>
<keyword evidence="3" id="KW-1185">Reference proteome</keyword>
<dbReference type="SUPFAM" id="SSF53474">
    <property type="entry name" value="alpha/beta-Hydrolases"/>
    <property type="match status" value="1"/>
</dbReference>
<organism evidence="2 3">
    <name type="scientific">Streptomyces montanisoli</name>
    <dbReference type="NCBI Taxonomy" id="2798581"/>
    <lineage>
        <taxon>Bacteria</taxon>
        <taxon>Bacillati</taxon>
        <taxon>Actinomycetota</taxon>
        <taxon>Actinomycetes</taxon>
        <taxon>Kitasatosporales</taxon>
        <taxon>Streptomycetaceae</taxon>
        <taxon>Streptomyces</taxon>
    </lineage>
</organism>
<evidence type="ECO:0000313" key="3">
    <source>
        <dbReference type="Proteomes" id="UP000670475"/>
    </source>
</evidence>